<evidence type="ECO:0000256" key="1">
    <source>
        <dbReference type="ARBA" id="ARBA00000900"/>
    </source>
</evidence>
<evidence type="ECO:0000313" key="11">
    <source>
        <dbReference type="EMBL" id="RWS09210.1"/>
    </source>
</evidence>
<organism evidence="11 12">
    <name type="scientific">Dinothrombium tinctorium</name>
    <dbReference type="NCBI Taxonomy" id="1965070"/>
    <lineage>
        <taxon>Eukaryota</taxon>
        <taxon>Metazoa</taxon>
        <taxon>Ecdysozoa</taxon>
        <taxon>Arthropoda</taxon>
        <taxon>Chelicerata</taxon>
        <taxon>Arachnida</taxon>
        <taxon>Acari</taxon>
        <taxon>Acariformes</taxon>
        <taxon>Trombidiformes</taxon>
        <taxon>Prostigmata</taxon>
        <taxon>Anystina</taxon>
        <taxon>Parasitengona</taxon>
        <taxon>Trombidioidea</taxon>
        <taxon>Trombidiidae</taxon>
        <taxon>Dinothrombium</taxon>
    </lineage>
</organism>
<dbReference type="STRING" id="1965070.A0A3S3PGK1"/>
<reference evidence="11 12" key="1">
    <citation type="journal article" date="2018" name="Gigascience">
        <title>Genomes of trombidid mites reveal novel predicted allergens and laterally-transferred genes associated with secondary metabolism.</title>
        <authorList>
            <person name="Dong X."/>
            <person name="Chaisiri K."/>
            <person name="Xia D."/>
            <person name="Armstrong S.D."/>
            <person name="Fang Y."/>
            <person name="Donnelly M.J."/>
            <person name="Kadowaki T."/>
            <person name="McGarry J.W."/>
            <person name="Darby A.C."/>
            <person name="Makepeace B.L."/>
        </authorList>
    </citation>
    <scope>NUCLEOTIDE SEQUENCE [LARGE SCALE GENOMIC DNA]</scope>
    <source>
        <strain evidence="11">UoL-WK</strain>
    </source>
</reference>
<dbReference type="FunFam" id="3.30.40.10:FF:000013">
    <property type="entry name" value="E3 ubiquitin-protein ligase MGRN1 isoform 1"/>
    <property type="match status" value="1"/>
</dbReference>
<evidence type="ECO:0000313" key="12">
    <source>
        <dbReference type="Proteomes" id="UP000285301"/>
    </source>
</evidence>
<feature type="region of interest" description="Disordered" evidence="9">
    <location>
        <begin position="479"/>
        <end position="510"/>
    </location>
</feature>
<keyword evidence="5 8" id="KW-0863">Zinc-finger</keyword>
<feature type="region of interest" description="Disordered" evidence="9">
    <location>
        <begin position="518"/>
        <end position="537"/>
    </location>
</feature>
<comment type="caution">
    <text evidence="11">The sequence shown here is derived from an EMBL/GenBank/DDBJ whole genome shotgun (WGS) entry which is preliminary data.</text>
</comment>
<name>A0A3S3PGK1_9ACAR</name>
<dbReference type="Pfam" id="PF26192">
    <property type="entry name" value="RNF157-like_N"/>
    <property type="match status" value="1"/>
</dbReference>
<dbReference type="SMART" id="SM00184">
    <property type="entry name" value="RING"/>
    <property type="match status" value="1"/>
</dbReference>
<dbReference type="GO" id="GO:0061630">
    <property type="term" value="F:ubiquitin protein ligase activity"/>
    <property type="evidence" value="ECO:0007669"/>
    <property type="project" value="UniProtKB-EC"/>
</dbReference>
<keyword evidence="4" id="KW-0479">Metal-binding</keyword>
<dbReference type="PROSITE" id="PS50089">
    <property type="entry name" value="ZF_RING_2"/>
    <property type="match status" value="1"/>
</dbReference>
<dbReference type="InterPro" id="IPR045194">
    <property type="entry name" value="MGRN1/RNF157-like"/>
</dbReference>
<evidence type="ECO:0000256" key="2">
    <source>
        <dbReference type="ARBA" id="ARBA00012483"/>
    </source>
</evidence>
<evidence type="ECO:0000256" key="5">
    <source>
        <dbReference type="ARBA" id="ARBA00022771"/>
    </source>
</evidence>
<dbReference type="Proteomes" id="UP000285301">
    <property type="component" value="Unassembled WGS sequence"/>
</dbReference>
<dbReference type="EMBL" id="NCKU01002610">
    <property type="protein sequence ID" value="RWS09210.1"/>
    <property type="molecule type" value="Genomic_DNA"/>
</dbReference>
<keyword evidence="12" id="KW-1185">Reference proteome</keyword>
<feature type="domain" description="RING-type" evidence="10">
    <location>
        <begin position="309"/>
        <end position="348"/>
    </location>
</feature>
<dbReference type="AlphaFoldDB" id="A0A3S3PGK1"/>
<dbReference type="EC" id="2.3.2.27" evidence="2"/>
<dbReference type="InterPro" id="IPR058981">
    <property type="entry name" value="MGRN1/RNF157-like_N"/>
</dbReference>
<dbReference type="PANTHER" id="PTHR22996:SF0">
    <property type="entry name" value="RE60872P-RELATED"/>
    <property type="match status" value="1"/>
</dbReference>
<dbReference type="GO" id="GO:0008270">
    <property type="term" value="F:zinc ion binding"/>
    <property type="evidence" value="ECO:0007669"/>
    <property type="project" value="UniProtKB-KW"/>
</dbReference>
<dbReference type="InterPro" id="IPR013083">
    <property type="entry name" value="Znf_RING/FYVE/PHD"/>
</dbReference>
<sequence>MGNIVNRRQNPRIEEVDPFANNNAYLYPPKFGNYFSTHFIMGGERFEACQPEAYLFGENMDLNFLGGKPTPFPYSAPLPHEPTRTLRALINIRKESLRFVKVIPEIKLDTNEAVQSYQPLGSTQKQNTLLSKVPLLYNIEFTFDTDVKCSITIYYMCSEEITSSGIIYTPRDPSRNSETYLFKRGANQQFSQSSHIFDPSIYDEDDLMYRAFDEQGNFDSTVPLPVVIQCVSQEGEEPRQSHSLIAVVERNNDGSFSIKPFKQKIFIDGLCYLFQEIYGIENKNVTTTRNSDNAFISPEDEVEDNGSECVICMSDSRDTLILPCRHLCLCYACADSLRYQANNCPICRSPFRALLQIKAVRKSLCNSLPVTATPPPTSILPHHNHQLSASANDLVDIPPGYEPVSLIEALNGPLTSVPSANHGMYSFRRGSEEGILGTPGGNRKFKLVRKVKNVGIDSYETPRKDEKQSHSEEKWRVLQNRPRHLGIGDNSGDSSVSSNASETAGNNSMQERVRLLAHEKDDESEENGDVTRKGSIDDETEMTAFKRIAPTKHTDLSPVSVGVSSGSFPILSLRDGIDEQRYMVETDLMSVTTAGSVPNILREDDFSYYSGNNSHVSSSRIFPKKNPSAIAKLAESEVADDLDLSPVED</sequence>
<keyword evidence="3" id="KW-0808">Transferase</keyword>
<protein>
    <recommendedName>
        <fullName evidence="2">RING-type E3 ubiquitin transferase</fullName>
        <ecNumber evidence="2">2.3.2.27</ecNumber>
    </recommendedName>
</protein>
<evidence type="ECO:0000256" key="3">
    <source>
        <dbReference type="ARBA" id="ARBA00022679"/>
    </source>
</evidence>
<dbReference type="SUPFAM" id="SSF57850">
    <property type="entry name" value="RING/U-box"/>
    <property type="match status" value="1"/>
</dbReference>
<proteinExistence type="predicted"/>
<accession>A0A3S3PGK1</accession>
<dbReference type="GO" id="GO:0016567">
    <property type="term" value="P:protein ubiquitination"/>
    <property type="evidence" value="ECO:0007669"/>
    <property type="project" value="TreeGrafter"/>
</dbReference>
<gene>
    <name evidence="11" type="ORF">B4U79_04747</name>
</gene>
<comment type="catalytic activity">
    <reaction evidence="1">
        <text>S-ubiquitinyl-[E2 ubiquitin-conjugating enzyme]-L-cysteine + [acceptor protein]-L-lysine = [E2 ubiquitin-conjugating enzyme]-L-cysteine + N(6)-ubiquitinyl-[acceptor protein]-L-lysine.</text>
        <dbReference type="EC" id="2.3.2.27"/>
    </reaction>
</comment>
<evidence type="ECO:0000256" key="8">
    <source>
        <dbReference type="PROSITE-ProRule" id="PRU00175"/>
    </source>
</evidence>
<evidence type="ECO:0000256" key="6">
    <source>
        <dbReference type="ARBA" id="ARBA00022786"/>
    </source>
</evidence>
<dbReference type="GO" id="GO:0005737">
    <property type="term" value="C:cytoplasm"/>
    <property type="evidence" value="ECO:0007669"/>
    <property type="project" value="TreeGrafter"/>
</dbReference>
<dbReference type="PANTHER" id="PTHR22996">
    <property type="entry name" value="MAHOGUNIN"/>
    <property type="match status" value="1"/>
</dbReference>
<keyword evidence="7" id="KW-0862">Zinc</keyword>
<dbReference type="Gene3D" id="3.30.40.10">
    <property type="entry name" value="Zinc/RING finger domain, C3HC4 (zinc finger)"/>
    <property type="match status" value="1"/>
</dbReference>
<evidence type="ECO:0000256" key="9">
    <source>
        <dbReference type="SAM" id="MobiDB-lite"/>
    </source>
</evidence>
<dbReference type="InterPro" id="IPR001841">
    <property type="entry name" value="Znf_RING"/>
</dbReference>
<evidence type="ECO:0000259" key="10">
    <source>
        <dbReference type="PROSITE" id="PS50089"/>
    </source>
</evidence>
<evidence type="ECO:0000256" key="7">
    <source>
        <dbReference type="ARBA" id="ARBA00022833"/>
    </source>
</evidence>
<evidence type="ECO:0000256" key="4">
    <source>
        <dbReference type="ARBA" id="ARBA00022723"/>
    </source>
</evidence>
<dbReference type="Pfam" id="PF13920">
    <property type="entry name" value="zf-C3HC4_3"/>
    <property type="match status" value="1"/>
</dbReference>
<dbReference type="OrthoDB" id="10014838at2759"/>
<keyword evidence="6" id="KW-0833">Ubl conjugation pathway</keyword>
<feature type="compositionally biased region" description="Low complexity" evidence="9">
    <location>
        <begin position="488"/>
        <end position="501"/>
    </location>
</feature>